<evidence type="ECO:0000313" key="6">
    <source>
        <dbReference type="Proteomes" id="UP001162087"/>
    </source>
</evidence>
<keyword evidence="3 4" id="KW-0472">Membrane</keyword>
<dbReference type="GO" id="GO:0016020">
    <property type="term" value="C:membrane"/>
    <property type="evidence" value="ECO:0007669"/>
    <property type="project" value="UniProtKB-SubCell"/>
</dbReference>
<dbReference type="InterPro" id="IPR038814">
    <property type="entry name" value="AIM11"/>
</dbReference>
<dbReference type="Proteomes" id="UP001162087">
    <property type="component" value="Chromosome 5"/>
</dbReference>
<dbReference type="AlphaFoldDB" id="A0AA35NPV3"/>
<gene>
    <name evidence="5" type="primary">SKDI05G1740</name>
    <name evidence="4" type="synonym">AIM11</name>
    <name evidence="5" type="ORF">SKDI_05G1740</name>
</gene>
<dbReference type="PANTHER" id="PTHR39136">
    <property type="entry name" value="ALTERED INHERITANCE OF MITOCHONDRIA PROTEIN 11"/>
    <property type="match status" value="1"/>
</dbReference>
<comment type="subcellular location">
    <subcellularLocation>
        <location evidence="4">Membrane</location>
        <topology evidence="4">Multi-pass membrane protein</topology>
    </subcellularLocation>
</comment>
<evidence type="ECO:0000256" key="1">
    <source>
        <dbReference type="ARBA" id="ARBA00022692"/>
    </source>
</evidence>
<evidence type="ECO:0000256" key="2">
    <source>
        <dbReference type="ARBA" id="ARBA00022989"/>
    </source>
</evidence>
<keyword evidence="6" id="KW-1185">Reference proteome</keyword>
<dbReference type="PANTHER" id="PTHR39136:SF1">
    <property type="entry name" value="ALTERED INHERITANCE OF MITOCHONDRIA PROTEIN 11"/>
    <property type="match status" value="1"/>
</dbReference>
<evidence type="ECO:0000313" key="5">
    <source>
        <dbReference type="EMBL" id="CAI4060388.1"/>
    </source>
</evidence>
<accession>A0AA35NPV3</accession>
<name>A0AA35NPV3_SACK1</name>
<keyword evidence="1 4" id="KW-0812">Transmembrane</keyword>
<keyword evidence="2 4" id="KW-1133">Transmembrane helix</keyword>
<evidence type="ECO:0000256" key="3">
    <source>
        <dbReference type="ARBA" id="ARBA00023136"/>
    </source>
</evidence>
<feature type="transmembrane region" description="Helical" evidence="4">
    <location>
        <begin position="22"/>
        <end position="42"/>
    </location>
</feature>
<sequence>MTAPSMNSTTIDDKKEYKKRRVLQMARFYGAAAFTLITMRLISKAIKVRKYVPNMFQQNYKPPPFSQRNEAMSALTFASAASIGTFSTSIYGFCWAFDISTASEFVFKTRELMGVPQTVDSDTSMDEETARLTEQLQDLLSGEEDN</sequence>
<protein>
    <recommendedName>
        <fullName evidence="4">Altered inheritance of mitochondria protein 11</fullName>
    </recommendedName>
</protein>
<organism evidence="5 6">
    <name type="scientific">Saccharomyces kudriavzevii (strain ATCC MYA-4449 / AS 2.2408 / CBS 8840 / NBRC 1802 / NCYC 2889)</name>
    <name type="common">Yeast</name>
    <dbReference type="NCBI Taxonomy" id="226230"/>
    <lineage>
        <taxon>Eukaryota</taxon>
        <taxon>Fungi</taxon>
        <taxon>Dikarya</taxon>
        <taxon>Ascomycota</taxon>
        <taxon>Saccharomycotina</taxon>
        <taxon>Saccharomycetes</taxon>
        <taxon>Saccharomycetales</taxon>
        <taxon>Saccharomycetaceae</taxon>
        <taxon>Saccharomyces</taxon>
    </lineage>
</organism>
<dbReference type="GO" id="GO:0005739">
    <property type="term" value="C:mitochondrion"/>
    <property type="evidence" value="ECO:0007669"/>
    <property type="project" value="TreeGrafter"/>
</dbReference>
<comment type="similarity">
    <text evidence="4">Belongs to the AIM11 family.</text>
</comment>
<evidence type="ECO:0000256" key="4">
    <source>
        <dbReference type="RuleBase" id="RU367098"/>
    </source>
</evidence>
<proteinExistence type="inferred from homology"/>
<dbReference type="EMBL" id="OX365900">
    <property type="protein sequence ID" value="CAI4060388.1"/>
    <property type="molecule type" value="Genomic_DNA"/>
</dbReference>
<dbReference type="RefSeq" id="XP_056087318.1">
    <property type="nucleotide sequence ID" value="XM_056227503.1"/>
</dbReference>
<reference evidence="5" key="1">
    <citation type="submission" date="2022-10" db="EMBL/GenBank/DDBJ databases">
        <authorList>
            <person name="Byrne P K."/>
        </authorList>
    </citation>
    <scope>NUCLEOTIDE SEQUENCE</scope>
    <source>
        <strain evidence="5">IFO1802</strain>
    </source>
</reference>
<dbReference type="GeneID" id="80923618"/>